<proteinExistence type="predicted"/>
<organism evidence="2 3">
    <name type="scientific">Streptococcus henryi</name>
    <dbReference type="NCBI Taxonomy" id="439219"/>
    <lineage>
        <taxon>Bacteria</taxon>
        <taxon>Bacillati</taxon>
        <taxon>Bacillota</taxon>
        <taxon>Bacilli</taxon>
        <taxon>Lactobacillales</taxon>
        <taxon>Streptococcaceae</taxon>
        <taxon>Streptococcus</taxon>
    </lineage>
</organism>
<accession>A0A1G6BSA0</accession>
<keyword evidence="1" id="KW-1133">Transmembrane helix</keyword>
<keyword evidence="1" id="KW-0812">Transmembrane</keyword>
<keyword evidence="1" id="KW-0472">Membrane</keyword>
<dbReference type="STRING" id="439219.SAMN02910293_01174"/>
<dbReference type="AlphaFoldDB" id="A0A1G6BSA0"/>
<dbReference type="Proteomes" id="UP000182508">
    <property type="component" value="Unassembled WGS sequence"/>
</dbReference>
<evidence type="ECO:0000313" key="2">
    <source>
        <dbReference type="EMBL" id="SDB23491.1"/>
    </source>
</evidence>
<dbReference type="RefSeq" id="WP_074486009.1">
    <property type="nucleotide sequence ID" value="NZ_FMXP01000014.1"/>
</dbReference>
<reference evidence="2 3" key="1">
    <citation type="submission" date="2016-10" db="EMBL/GenBank/DDBJ databases">
        <authorList>
            <person name="de Groot N.N."/>
        </authorList>
    </citation>
    <scope>NUCLEOTIDE SEQUENCE [LARGE SCALE GENOMIC DNA]</scope>
    <source>
        <strain evidence="2 3">A-4</strain>
    </source>
</reference>
<keyword evidence="3" id="KW-1185">Reference proteome</keyword>
<dbReference type="EMBL" id="FMXP01000014">
    <property type="protein sequence ID" value="SDB23491.1"/>
    <property type="molecule type" value="Genomic_DNA"/>
</dbReference>
<gene>
    <name evidence="2" type="ORF">SAMN02910293_01174</name>
</gene>
<feature type="transmembrane region" description="Helical" evidence="1">
    <location>
        <begin position="51"/>
        <end position="68"/>
    </location>
</feature>
<protein>
    <submittedName>
        <fullName evidence="2">Uncharacterized protein</fullName>
    </submittedName>
</protein>
<evidence type="ECO:0000313" key="3">
    <source>
        <dbReference type="Proteomes" id="UP000182508"/>
    </source>
</evidence>
<feature type="transmembrane region" description="Helical" evidence="1">
    <location>
        <begin position="21"/>
        <end position="39"/>
    </location>
</feature>
<sequence>MIFRNVKKDSQKKSIESMQTRGFAMLLLGISTMLLSTGLDNFNFLSDIVRVASIILNLCALVYLANYYKLQKKG</sequence>
<name>A0A1G6BSA0_9STRE</name>
<evidence type="ECO:0000256" key="1">
    <source>
        <dbReference type="SAM" id="Phobius"/>
    </source>
</evidence>